<proteinExistence type="predicted"/>
<feature type="compositionally biased region" description="Acidic residues" evidence="1">
    <location>
        <begin position="876"/>
        <end position="890"/>
    </location>
</feature>
<dbReference type="Gene3D" id="1.25.40.730">
    <property type="match status" value="1"/>
</dbReference>
<feature type="compositionally biased region" description="Acidic residues" evidence="1">
    <location>
        <begin position="920"/>
        <end position="933"/>
    </location>
</feature>
<dbReference type="GO" id="GO:0032051">
    <property type="term" value="F:clathrin light chain binding"/>
    <property type="evidence" value="ECO:0007669"/>
    <property type="project" value="TreeGrafter"/>
</dbReference>
<feature type="compositionally biased region" description="Basic and acidic residues" evidence="1">
    <location>
        <begin position="291"/>
        <end position="305"/>
    </location>
</feature>
<feature type="region of interest" description="Disordered" evidence="1">
    <location>
        <begin position="804"/>
        <end position="1083"/>
    </location>
</feature>
<feature type="compositionally biased region" description="Basic and acidic residues" evidence="1">
    <location>
        <begin position="828"/>
        <end position="840"/>
    </location>
</feature>
<dbReference type="PANTHER" id="PTHR10292:SF1">
    <property type="entry name" value="CLATHRIN HEAVY CHAIN"/>
    <property type="match status" value="1"/>
</dbReference>
<feature type="compositionally biased region" description="Pro residues" evidence="1">
    <location>
        <begin position="256"/>
        <end position="266"/>
    </location>
</feature>
<dbReference type="GO" id="GO:0006895">
    <property type="term" value="P:Golgi to endosome transport"/>
    <property type="evidence" value="ECO:0007669"/>
    <property type="project" value="TreeGrafter"/>
</dbReference>
<reference evidence="2" key="1">
    <citation type="submission" date="2020-05" db="EMBL/GenBank/DDBJ databases">
        <title>Mycena genomes resolve the evolution of fungal bioluminescence.</title>
        <authorList>
            <person name="Tsai I.J."/>
        </authorList>
    </citation>
    <scope>NUCLEOTIDE SEQUENCE</scope>
    <source>
        <strain evidence="2">160909Yilan</strain>
    </source>
</reference>
<feature type="region of interest" description="Disordered" evidence="1">
    <location>
        <begin position="760"/>
        <end position="792"/>
    </location>
</feature>
<comment type="caution">
    <text evidence="2">The sequence shown here is derived from an EMBL/GenBank/DDBJ whole genome shotgun (WGS) entry which is preliminary data.</text>
</comment>
<name>A0A8H6X8B4_9AGAR</name>
<feature type="compositionally biased region" description="Basic and acidic residues" evidence="1">
    <location>
        <begin position="760"/>
        <end position="773"/>
    </location>
</feature>
<dbReference type="EMBL" id="JACAZH010000040">
    <property type="protein sequence ID" value="KAF7335851.1"/>
    <property type="molecule type" value="Genomic_DNA"/>
</dbReference>
<feature type="compositionally biased region" description="Basic and acidic residues" evidence="1">
    <location>
        <begin position="1000"/>
        <end position="1011"/>
    </location>
</feature>
<dbReference type="GO" id="GO:0030479">
    <property type="term" value="C:actin cortical patch"/>
    <property type="evidence" value="ECO:0007669"/>
    <property type="project" value="TreeGrafter"/>
</dbReference>
<gene>
    <name evidence="2" type="ORF">MSAN_02331600</name>
</gene>
<protein>
    <submittedName>
        <fullName evidence="2">Uncharacterized protein</fullName>
    </submittedName>
</protein>
<dbReference type="OrthoDB" id="3253621at2759"/>
<dbReference type="GO" id="GO:0071439">
    <property type="term" value="C:clathrin complex"/>
    <property type="evidence" value="ECO:0007669"/>
    <property type="project" value="TreeGrafter"/>
</dbReference>
<feature type="compositionally biased region" description="Acidic residues" evidence="1">
    <location>
        <begin position="899"/>
        <end position="910"/>
    </location>
</feature>
<evidence type="ECO:0000313" key="3">
    <source>
        <dbReference type="Proteomes" id="UP000623467"/>
    </source>
</evidence>
<dbReference type="GO" id="GO:0006898">
    <property type="term" value="P:receptor-mediated endocytosis"/>
    <property type="evidence" value="ECO:0007669"/>
    <property type="project" value="TreeGrafter"/>
</dbReference>
<dbReference type="PANTHER" id="PTHR10292">
    <property type="entry name" value="CLATHRIN HEAVY CHAIN RELATED"/>
    <property type="match status" value="1"/>
</dbReference>
<keyword evidence="3" id="KW-1185">Reference proteome</keyword>
<feature type="compositionally biased region" description="Basic and acidic residues" evidence="1">
    <location>
        <begin position="1023"/>
        <end position="1035"/>
    </location>
</feature>
<evidence type="ECO:0000256" key="1">
    <source>
        <dbReference type="SAM" id="MobiDB-lite"/>
    </source>
</evidence>
<feature type="compositionally biased region" description="Polar residues" evidence="1">
    <location>
        <begin position="986"/>
        <end position="997"/>
    </location>
</feature>
<dbReference type="GO" id="GO:0005829">
    <property type="term" value="C:cytosol"/>
    <property type="evidence" value="ECO:0007669"/>
    <property type="project" value="GOC"/>
</dbReference>
<accession>A0A8H6X8B4</accession>
<dbReference type="Gene3D" id="3.60.130.30">
    <property type="match status" value="1"/>
</dbReference>
<dbReference type="AlphaFoldDB" id="A0A8H6X8B4"/>
<feature type="region of interest" description="Disordered" evidence="1">
    <location>
        <begin position="252"/>
        <end position="305"/>
    </location>
</feature>
<feature type="compositionally biased region" description="Basic and acidic residues" evidence="1">
    <location>
        <begin position="857"/>
        <end position="868"/>
    </location>
</feature>
<feature type="compositionally biased region" description="Polar residues" evidence="1">
    <location>
        <begin position="1057"/>
        <end position="1068"/>
    </location>
</feature>
<dbReference type="Proteomes" id="UP000623467">
    <property type="component" value="Unassembled WGS sequence"/>
</dbReference>
<sequence length="1083" mass="120314">MIPSGTLAPAPLLMRLACTCHELRTSLKLKQLTVVGMKHQAGSAESASILHSLAARLILSDGCRSARPRTPPPFRLSHASFARTAQTLEQPPAEFKISIEPQGAGLIRIKFADQAGGTRYCSRHACATRLPCVCCQGNIHAYNEVEFDSHTSIPSTSPHVSSASTAPYRWPKVVVKQDSSRLHELNTNIVCLSWSTACNHAKLGAAANTPPYNPPAVFEAIRLPDYDIAGVISDHLCNEAVELNDLRAPELSTAIPPEPLPHPPAQPSAQLSASPNKSSPNAGVYRRRAEKRLETKQREGFAPRRDTVMPQLLKTAAVHEAPVNVANFPVDSSGWMAVNEPVGMQRSGRPSAAEAPKTVQEYLDAGFSIHKWNGRDPCLLADVNGHVFADLVGRPDDPGYLAAAKRVHDLMAKKSAGVVWTAKETDTHRGVHSINEGWFWSKEQRRLFWLCGGQKGIAEELRNDPDMKRIASFVSSAYAYWFPELYSTATARITKLLKELQSKVRTFPMSVFTCVAFNFGPQVSTTLHRDWTDLAGDMCAVVALGDFDPTTGGHLVLWELRLLVEFPPGSLILFPSALISHANTPVCPGETRSSIVQYNAGPVCRDIRYLQNLLTAIRPDKGRVVNYINKLQNYESNEIVKIANCTKRRSRSTRSTTNNMLFAINVLVEHIVSIDCGLDFANQVNKPAVWSSHAKVQLNGLRIKDAIGKLIQRMPASKTISSEVIEELSWQYGLNDFYLPYKIRVRRSPVNKLAALEKTVKERSKKEVQEEAASHTINPGKSMIPNDPTSLVRPLHLNRITKEGRQAHRQGDNQEEPQDRSQALNGPDTRKSQVRGKLDESAQGPSRMNFIDVDQTDDNHPNDADDGHNQNNQYDDYQDDQDDQDNDYQDDDYRNNQDDFGDDEDEDFHEDDNNSPQDFYGDDDNNGPDDFYADDSNGPKEYEGDNMDVDNQPQDRGHDDQDEQEFDGPKVLPNKTIGRSYGNGLSGLSTVPRSGISQKLLEEREKRRLSQQEEASQEQEGPSLDKRREELDRLGSKACQRACSREVNQIDRKLHEASSQSAPSTGNPAPTDPNLDDSPSLKH</sequence>
<organism evidence="2 3">
    <name type="scientific">Mycena sanguinolenta</name>
    <dbReference type="NCBI Taxonomy" id="230812"/>
    <lineage>
        <taxon>Eukaryota</taxon>
        <taxon>Fungi</taxon>
        <taxon>Dikarya</taxon>
        <taxon>Basidiomycota</taxon>
        <taxon>Agaricomycotina</taxon>
        <taxon>Agaricomycetes</taxon>
        <taxon>Agaricomycetidae</taxon>
        <taxon>Agaricales</taxon>
        <taxon>Marasmiineae</taxon>
        <taxon>Mycenaceae</taxon>
        <taxon>Mycena</taxon>
    </lineage>
</organism>
<evidence type="ECO:0000313" key="2">
    <source>
        <dbReference type="EMBL" id="KAF7335851.1"/>
    </source>
</evidence>